<dbReference type="AlphaFoldDB" id="C1F334"/>
<accession>C1F334</accession>
<sequence length="459" mass="49348">MRESFDAIVVGAGQAGPSLARRLAKAGRKVAVVERHLFGGTCVNTGCTPTKAMVASARAAHMARRGEDFGFSAGPVAVDWGAVKRRKNQIVEKSRTGVEKGLRETENCTVFTGTASFESSSCMRVGDHRLEASQIFLNVGARPFIPDLPGVDKVPFLTSSSILDLDELPEHLVVVGGGYVGLEFAQMFRRFGSQVTVVDRGGRLAPHEDEEASKVIDEIFRAEGIASRTSAECIHLEVDGKQVAVGLTCGEGEPRIVGSHILLAVGRIPNTDDLNLQAAGVVTDEHGYIQVDDQLRTNVPGIFALGDCNGKGAFTHTSYNDFEIVAENLLDGASRRVSDRIPVHALYLDPPLAHVGMTETEARRRGEPILVGMRPMSHVSRAIEKSETFGFIKILVHAETRQIVGATLFGPGCDEAIHCILTAMYAHQPASLLTHSVHIHPTVAELIPTTLADLKPLGE</sequence>
<feature type="binding site" evidence="5">
    <location>
        <position position="51"/>
    </location>
    <ligand>
        <name>FAD</name>
        <dbReference type="ChEBI" id="CHEBI:57692"/>
    </ligand>
</feature>
<dbReference type="FunCoup" id="C1F334">
    <property type="interactions" value="74"/>
</dbReference>
<dbReference type="PRINTS" id="PR00368">
    <property type="entry name" value="FADPNR"/>
</dbReference>
<dbReference type="PANTHER" id="PTHR43014:SF2">
    <property type="entry name" value="MERCURIC REDUCTASE"/>
    <property type="match status" value="1"/>
</dbReference>
<gene>
    <name evidence="8" type="ordered locus">ACP_2726</name>
</gene>
<dbReference type="PRINTS" id="PR00411">
    <property type="entry name" value="PNDRDTASEI"/>
</dbReference>
<feature type="disulfide bond" description="Redox-active" evidence="6">
    <location>
        <begin position="42"/>
        <end position="47"/>
    </location>
</feature>
<dbReference type="InterPro" id="IPR016156">
    <property type="entry name" value="FAD/NAD-linked_Rdtase_dimer_sf"/>
</dbReference>
<reference evidence="8 9" key="1">
    <citation type="journal article" date="2009" name="Appl. Environ. Microbiol.">
        <title>Three genomes from the phylum Acidobacteria provide insight into the lifestyles of these microorganisms in soils.</title>
        <authorList>
            <person name="Ward N.L."/>
            <person name="Challacombe J.F."/>
            <person name="Janssen P.H."/>
            <person name="Henrissat B."/>
            <person name="Coutinho P.M."/>
            <person name="Wu M."/>
            <person name="Xie G."/>
            <person name="Haft D.H."/>
            <person name="Sait M."/>
            <person name="Badger J."/>
            <person name="Barabote R.D."/>
            <person name="Bradley B."/>
            <person name="Brettin T.S."/>
            <person name="Brinkac L.M."/>
            <person name="Bruce D."/>
            <person name="Creasy T."/>
            <person name="Daugherty S.C."/>
            <person name="Davidsen T.M."/>
            <person name="DeBoy R.T."/>
            <person name="Detter J.C."/>
            <person name="Dodson R.J."/>
            <person name="Durkin A.S."/>
            <person name="Ganapathy A."/>
            <person name="Gwinn-Giglio M."/>
            <person name="Han C.S."/>
            <person name="Khouri H."/>
            <person name="Kiss H."/>
            <person name="Kothari S.P."/>
            <person name="Madupu R."/>
            <person name="Nelson K.E."/>
            <person name="Nelson W.C."/>
            <person name="Paulsen I."/>
            <person name="Penn K."/>
            <person name="Ren Q."/>
            <person name="Rosovitz M.J."/>
            <person name="Selengut J.D."/>
            <person name="Shrivastava S."/>
            <person name="Sullivan S.A."/>
            <person name="Tapia R."/>
            <person name="Thompson L.S."/>
            <person name="Watkins K.L."/>
            <person name="Yang Q."/>
            <person name="Yu C."/>
            <person name="Zafar N."/>
            <person name="Zhou L."/>
            <person name="Kuske C.R."/>
        </authorList>
    </citation>
    <scope>NUCLEOTIDE SEQUENCE [LARGE SCALE GENOMIC DNA]</scope>
    <source>
        <strain evidence="9">ATCC 51196 / DSM 11244 / BCRC 80197 / JCM 7670 / NBRC 15755 / NCIMB 13165 / 161</strain>
    </source>
</reference>
<dbReference type="InParanoid" id="C1F334"/>
<comment type="similarity">
    <text evidence="1">Belongs to the class-I pyridine nucleotide-disulfide oxidoreductase family.</text>
</comment>
<dbReference type="KEGG" id="aca:ACP_2726"/>
<dbReference type="InterPro" id="IPR004099">
    <property type="entry name" value="Pyr_nucl-diS_OxRdtase_dimer"/>
</dbReference>
<dbReference type="GO" id="GO:0050660">
    <property type="term" value="F:flavin adenine dinucleotide binding"/>
    <property type="evidence" value="ECO:0007669"/>
    <property type="project" value="TreeGrafter"/>
</dbReference>
<dbReference type="SUPFAM" id="SSF55424">
    <property type="entry name" value="FAD/NAD-linked reductases, dimerisation (C-terminal) domain"/>
    <property type="match status" value="1"/>
</dbReference>
<dbReference type="eggNOG" id="COG1249">
    <property type="taxonomic scope" value="Bacteria"/>
</dbReference>
<feature type="binding site" evidence="5">
    <location>
        <position position="266"/>
    </location>
    <ligand>
        <name>NAD(+)</name>
        <dbReference type="ChEBI" id="CHEBI:57540"/>
    </ligand>
</feature>
<dbReference type="Gene3D" id="3.50.50.60">
    <property type="entry name" value="FAD/NAD(P)-binding domain"/>
    <property type="match status" value="2"/>
</dbReference>
<dbReference type="RefSeq" id="WP_015897789.1">
    <property type="nucleotide sequence ID" value="NC_012483.1"/>
</dbReference>
<feature type="binding site" evidence="5">
    <location>
        <position position="307"/>
    </location>
    <ligand>
        <name>FAD</name>
        <dbReference type="ChEBI" id="CHEBI:57692"/>
    </ligand>
</feature>
<dbReference type="Pfam" id="PF02852">
    <property type="entry name" value="Pyr_redox_dim"/>
    <property type="match status" value="1"/>
</dbReference>
<evidence type="ECO:0000313" key="9">
    <source>
        <dbReference type="Proteomes" id="UP000002207"/>
    </source>
</evidence>
<dbReference type="Gene3D" id="3.30.390.30">
    <property type="match status" value="1"/>
</dbReference>
<dbReference type="SUPFAM" id="SSF51905">
    <property type="entry name" value="FAD/NAD(P)-binding domain"/>
    <property type="match status" value="1"/>
</dbReference>
<dbReference type="Pfam" id="PF07992">
    <property type="entry name" value="Pyr_redox_2"/>
    <property type="match status" value="1"/>
</dbReference>
<keyword evidence="5" id="KW-0547">Nucleotide-binding</keyword>
<keyword evidence="5" id="KW-0520">NAD</keyword>
<dbReference type="PIRSF" id="PIRSF000350">
    <property type="entry name" value="Mercury_reductase_MerA"/>
    <property type="match status" value="1"/>
</dbReference>
<dbReference type="HOGENOM" id="CLU_016755_1_2_0"/>
<name>C1F334_ACIC5</name>
<dbReference type="InterPro" id="IPR000253">
    <property type="entry name" value="FHA_dom"/>
</dbReference>
<feature type="binding site" evidence="5">
    <location>
        <begin position="176"/>
        <end position="183"/>
    </location>
    <ligand>
        <name>NAD(+)</name>
        <dbReference type="ChEBI" id="CHEBI:57540"/>
    </ligand>
</feature>
<evidence type="ECO:0000256" key="5">
    <source>
        <dbReference type="PIRSR" id="PIRSR000350-3"/>
    </source>
</evidence>
<comment type="cofactor">
    <cofactor evidence="5">
        <name>FAD</name>
        <dbReference type="ChEBI" id="CHEBI:57692"/>
    </cofactor>
    <text evidence="5">Binds 1 FAD per subunit.</text>
</comment>
<dbReference type="InterPro" id="IPR001100">
    <property type="entry name" value="Pyr_nuc-diS_OxRdtase"/>
</dbReference>
<dbReference type="EMBL" id="CP001472">
    <property type="protein sequence ID" value="ACO31748.1"/>
    <property type="molecule type" value="Genomic_DNA"/>
</dbReference>
<keyword evidence="2" id="KW-0285">Flavoprotein</keyword>
<dbReference type="NCBIfam" id="NF004992">
    <property type="entry name" value="PRK06370.1-4"/>
    <property type="match status" value="1"/>
</dbReference>
<dbReference type="PROSITE" id="PS50006">
    <property type="entry name" value="FHA_DOMAIN"/>
    <property type="match status" value="1"/>
</dbReference>
<evidence type="ECO:0000259" key="7">
    <source>
        <dbReference type="PROSITE" id="PS50006"/>
    </source>
</evidence>
<dbReference type="Proteomes" id="UP000002207">
    <property type="component" value="Chromosome"/>
</dbReference>
<keyword evidence="9" id="KW-1185">Reference proteome</keyword>
<evidence type="ECO:0000313" key="8">
    <source>
        <dbReference type="EMBL" id="ACO31748.1"/>
    </source>
</evidence>
<proteinExistence type="inferred from homology"/>
<keyword evidence="3 5" id="KW-0274">FAD</keyword>
<organism evidence="8 9">
    <name type="scientific">Acidobacterium capsulatum (strain ATCC 51196 / DSM 11244 / BCRC 80197 / JCM 7670 / NBRC 15755 / NCIMB 13165 / 161)</name>
    <dbReference type="NCBI Taxonomy" id="240015"/>
    <lineage>
        <taxon>Bacteria</taxon>
        <taxon>Pseudomonadati</taxon>
        <taxon>Acidobacteriota</taxon>
        <taxon>Terriglobia</taxon>
        <taxon>Terriglobales</taxon>
        <taxon>Acidobacteriaceae</taxon>
        <taxon>Acidobacterium</taxon>
    </lineage>
</organism>
<evidence type="ECO:0000256" key="3">
    <source>
        <dbReference type="ARBA" id="ARBA00022827"/>
    </source>
</evidence>
<feature type="domain" description="FHA" evidence="7">
    <location>
        <begin position="263"/>
        <end position="320"/>
    </location>
</feature>
<evidence type="ECO:0000256" key="4">
    <source>
        <dbReference type="PIRSR" id="PIRSR000350-2"/>
    </source>
</evidence>
<dbReference type="InterPro" id="IPR023753">
    <property type="entry name" value="FAD/NAD-binding_dom"/>
</dbReference>
<evidence type="ECO:0000256" key="6">
    <source>
        <dbReference type="PIRSR" id="PIRSR000350-4"/>
    </source>
</evidence>
<dbReference type="STRING" id="240015.ACP_2726"/>
<evidence type="ECO:0000256" key="2">
    <source>
        <dbReference type="ARBA" id="ARBA00022630"/>
    </source>
</evidence>
<dbReference type="InterPro" id="IPR036188">
    <property type="entry name" value="FAD/NAD-bd_sf"/>
</dbReference>
<evidence type="ECO:0000256" key="1">
    <source>
        <dbReference type="ARBA" id="ARBA00007532"/>
    </source>
</evidence>
<dbReference type="PANTHER" id="PTHR43014">
    <property type="entry name" value="MERCURIC REDUCTASE"/>
    <property type="match status" value="1"/>
</dbReference>
<dbReference type="GO" id="GO:0003955">
    <property type="term" value="F:NAD(P)H dehydrogenase (quinone) activity"/>
    <property type="evidence" value="ECO:0007669"/>
    <property type="project" value="TreeGrafter"/>
</dbReference>
<feature type="active site" description="Proton acceptor" evidence="4">
    <location>
        <position position="440"/>
    </location>
</feature>
<protein>
    <submittedName>
        <fullName evidence="8">Pyridine nucleotide-disulphide oxidoreductase</fullName>
    </submittedName>
</protein>
<dbReference type="OrthoDB" id="9807946at2"/>